<feature type="compositionally biased region" description="Low complexity" evidence="1">
    <location>
        <begin position="232"/>
        <end position="263"/>
    </location>
</feature>
<sequence>MEPWGSKAKDNPPDPNAIVAEPNQSAWDVYTTVSKSGTRYFPRVVAMYTHLDQLHRQSSSVGEQKQNYNIRVPNLSVPDIHHSSSDDEFEQNSSMSINKYDAPWKHEANDPNSIRAQGPSRFRTFPAHQFFARIYRPSTIYTALLNKKPVFLSAYEWMTTPWEIHQKTHLDTLFDFIVSLPEIFYQTDQIFVQQPTYKRHLEAQDLLANCQSIERTLKEWHDMVVLTISQMSSTPSSVQSSPRPQGSRSPTPAAGPSTSPTPSHADLDSYVAEPSQLILAPTTPYWAESQDIGVEAQYPFKDQYSFKDGHTALAFIHYWASQALLFRCIAQLHSAIVQPIMTQAPAMHHMHHGGQMDMQHYGFNTAILAGYGISATSAAQYSSQTSMMGIPAMAELMGMQHHHMETAPESSPMPQMPQLQPPSFYDFGPEASVAGMRHQSMAGVMGSCTGMHQPGIMAHAPMSPPQFPTTPPLPPTAATGTPHLSGGGGSSTPDPSHDHSHAGVPDPNRYSDAAVKELTDQVCRGLCFALVASTANLHPDTLASPLAVVESIYNDLAASGQYSVEAELLWCGWFKSEIIRRKTEIEEGILSGRQWTDEGSW</sequence>
<accession>A0AAD5RZT2</accession>
<comment type="caution">
    <text evidence="2">The sequence shown here is derived from an EMBL/GenBank/DDBJ whole genome shotgun (WGS) entry which is preliminary data.</text>
</comment>
<protein>
    <submittedName>
        <fullName evidence="2">Uncharacterized protein</fullName>
    </submittedName>
</protein>
<dbReference type="PANTHER" id="PTHR38111:SF9">
    <property type="entry name" value="ZN(2)-C6 FUNGAL-TYPE DOMAIN-CONTAINING PROTEIN"/>
    <property type="match status" value="1"/>
</dbReference>
<name>A0AAD5RZT2_9PEZI</name>
<dbReference type="AlphaFoldDB" id="A0AAD5RZT2"/>
<feature type="region of interest" description="Disordered" evidence="1">
    <location>
        <begin position="1"/>
        <end position="20"/>
    </location>
</feature>
<evidence type="ECO:0000256" key="1">
    <source>
        <dbReference type="SAM" id="MobiDB-lite"/>
    </source>
</evidence>
<reference evidence="2" key="1">
    <citation type="submission" date="2022-07" db="EMBL/GenBank/DDBJ databases">
        <title>Draft genome sequence of Zalerion maritima ATCC 34329, a (micro)plastics degrading marine fungus.</title>
        <authorList>
            <person name="Paco A."/>
            <person name="Goncalves M.F.M."/>
            <person name="Rocha-Santos T.A.P."/>
            <person name="Alves A."/>
        </authorList>
    </citation>
    <scope>NUCLEOTIDE SEQUENCE</scope>
    <source>
        <strain evidence="2">ATCC 34329</strain>
    </source>
</reference>
<organism evidence="2 3">
    <name type="scientific">Zalerion maritima</name>
    <dbReference type="NCBI Taxonomy" id="339359"/>
    <lineage>
        <taxon>Eukaryota</taxon>
        <taxon>Fungi</taxon>
        <taxon>Dikarya</taxon>
        <taxon>Ascomycota</taxon>
        <taxon>Pezizomycotina</taxon>
        <taxon>Sordariomycetes</taxon>
        <taxon>Lulworthiomycetidae</taxon>
        <taxon>Lulworthiales</taxon>
        <taxon>Lulworthiaceae</taxon>
        <taxon>Zalerion</taxon>
    </lineage>
</organism>
<dbReference type="Proteomes" id="UP001201980">
    <property type="component" value="Unassembled WGS sequence"/>
</dbReference>
<proteinExistence type="predicted"/>
<feature type="compositionally biased region" description="Pro residues" evidence="1">
    <location>
        <begin position="462"/>
        <end position="475"/>
    </location>
</feature>
<evidence type="ECO:0000313" key="2">
    <source>
        <dbReference type="EMBL" id="KAJ2906869.1"/>
    </source>
</evidence>
<feature type="region of interest" description="Disordered" evidence="1">
    <location>
        <begin position="232"/>
        <end position="266"/>
    </location>
</feature>
<keyword evidence="3" id="KW-1185">Reference proteome</keyword>
<evidence type="ECO:0000313" key="3">
    <source>
        <dbReference type="Proteomes" id="UP001201980"/>
    </source>
</evidence>
<dbReference type="InterPro" id="IPR053178">
    <property type="entry name" value="Osmoadaptation_assoc"/>
</dbReference>
<dbReference type="PANTHER" id="PTHR38111">
    <property type="entry name" value="ZN(2)-C6 FUNGAL-TYPE DOMAIN-CONTAINING PROTEIN-RELATED"/>
    <property type="match status" value="1"/>
</dbReference>
<gene>
    <name evidence="2" type="ORF">MKZ38_010367</name>
</gene>
<dbReference type="EMBL" id="JAKWBI020000008">
    <property type="protein sequence ID" value="KAJ2906869.1"/>
    <property type="molecule type" value="Genomic_DNA"/>
</dbReference>
<feature type="region of interest" description="Disordered" evidence="1">
    <location>
        <begin position="458"/>
        <end position="510"/>
    </location>
</feature>